<name>A0ABU1N4Y9_9CAUL</name>
<evidence type="ECO:0000256" key="5">
    <source>
        <dbReference type="ARBA" id="ARBA00023002"/>
    </source>
</evidence>
<dbReference type="RefSeq" id="WP_310033714.1">
    <property type="nucleotide sequence ID" value="NZ_JAVDRL010000011.1"/>
</dbReference>
<keyword evidence="4" id="KW-0521">NADP</keyword>
<dbReference type="EC" id="1.14.13.148" evidence="6"/>
<dbReference type="PRINTS" id="PR00370">
    <property type="entry name" value="FMOXYGENASE"/>
</dbReference>
<sequence length="464" mass="51125">MTSATPSARLPKACIIGAGCSGFTTAKRLKDAGVPYDCFEASDDIGGNWYYKNPNGLSACYESLHIDTSKWRLAFEDFPVPADWPDFPHHSQVLAYFKAYVVHFGLRETITFNTKVLRAERNGDGLWSVTLSTGETRLYDVLIVANGHHWDPRVPEYPGTFDGVAFHAHAYSDPFDPVDMRGKTVVVVGMGNSAMDIASELAQRPIAGRLIVSARRGVWVFPKYLNGKPLDKSAMPPWMPRRLGLKVVRALVRKHLGRMEDYGLPKPDHQPLEAHPSVSGEFLTRAGCGDITFKPAIKALEGRQVRFADDSVEAVDVIVFATGYKISFPFLDDPALVPDADHRLPLFKRMMKPGVPDLFYMGLAQALPTLVNFAEQQSKLVAAYLTGRYAPPPVAEMRRITAKDEERHTGHYYASARHTIQVDFGVYCADLKTEISAGEKRARAAGGALPVPARAPDALPLAAE</sequence>
<evidence type="ECO:0000256" key="3">
    <source>
        <dbReference type="ARBA" id="ARBA00022827"/>
    </source>
</evidence>
<keyword evidence="9" id="KW-1185">Reference proteome</keyword>
<evidence type="ECO:0000256" key="4">
    <source>
        <dbReference type="ARBA" id="ARBA00022857"/>
    </source>
</evidence>
<evidence type="ECO:0000313" key="9">
    <source>
        <dbReference type="Proteomes" id="UP001262754"/>
    </source>
</evidence>
<comment type="similarity">
    <text evidence="1">Belongs to the FMO family.</text>
</comment>
<dbReference type="InterPro" id="IPR050346">
    <property type="entry name" value="FMO-like"/>
</dbReference>
<keyword evidence="5" id="KW-0560">Oxidoreductase</keyword>
<reference evidence="8 9" key="1">
    <citation type="submission" date="2023-07" db="EMBL/GenBank/DDBJ databases">
        <title>Sorghum-associated microbial communities from plants grown in Nebraska, USA.</title>
        <authorList>
            <person name="Schachtman D."/>
        </authorList>
    </citation>
    <scope>NUCLEOTIDE SEQUENCE [LARGE SCALE GENOMIC DNA]</scope>
    <source>
        <strain evidence="8 9">DS2154</strain>
    </source>
</reference>
<keyword evidence="2" id="KW-0285">Flavoprotein</keyword>
<dbReference type="PIRSF" id="PIRSF000332">
    <property type="entry name" value="FMO"/>
    <property type="match status" value="1"/>
</dbReference>
<evidence type="ECO:0000256" key="1">
    <source>
        <dbReference type="ARBA" id="ARBA00009183"/>
    </source>
</evidence>
<dbReference type="EMBL" id="JAVDRL010000011">
    <property type="protein sequence ID" value="MDR6533011.1"/>
    <property type="molecule type" value="Genomic_DNA"/>
</dbReference>
<evidence type="ECO:0000256" key="6">
    <source>
        <dbReference type="ARBA" id="ARBA00034528"/>
    </source>
</evidence>
<proteinExistence type="inferred from homology"/>
<comment type="caution">
    <text evidence="8">The sequence shown here is derived from an EMBL/GenBank/DDBJ whole genome shotgun (WGS) entry which is preliminary data.</text>
</comment>
<gene>
    <name evidence="8" type="ORF">J2800_003772</name>
</gene>
<keyword evidence="3" id="KW-0274">FAD</keyword>
<organism evidence="8 9">
    <name type="scientific">Caulobacter rhizosphaerae</name>
    <dbReference type="NCBI Taxonomy" id="2010972"/>
    <lineage>
        <taxon>Bacteria</taxon>
        <taxon>Pseudomonadati</taxon>
        <taxon>Pseudomonadota</taxon>
        <taxon>Alphaproteobacteria</taxon>
        <taxon>Caulobacterales</taxon>
        <taxon>Caulobacteraceae</taxon>
        <taxon>Caulobacter</taxon>
    </lineage>
</organism>
<dbReference type="Gene3D" id="3.50.50.60">
    <property type="entry name" value="FAD/NAD(P)-binding domain"/>
    <property type="match status" value="1"/>
</dbReference>
<evidence type="ECO:0000256" key="2">
    <source>
        <dbReference type="ARBA" id="ARBA00022630"/>
    </source>
</evidence>
<accession>A0ABU1N4Y9</accession>
<evidence type="ECO:0000256" key="7">
    <source>
        <dbReference type="ARBA" id="ARBA00035159"/>
    </source>
</evidence>
<dbReference type="Proteomes" id="UP001262754">
    <property type="component" value="Unassembled WGS sequence"/>
</dbReference>
<dbReference type="InterPro" id="IPR036188">
    <property type="entry name" value="FAD/NAD-bd_sf"/>
</dbReference>
<dbReference type="Pfam" id="PF00743">
    <property type="entry name" value="FMO-like"/>
    <property type="match status" value="1"/>
</dbReference>
<protein>
    <recommendedName>
        <fullName evidence="7">Trimethylamine monooxygenase</fullName>
        <ecNumber evidence="6">1.14.13.148</ecNumber>
    </recommendedName>
</protein>
<dbReference type="InterPro" id="IPR000960">
    <property type="entry name" value="Flavin_mOase"/>
</dbReference>
<dbReference type="InterPro" id="IPR020946">
    <property type="entry name" value="Flavin_mOase-like"/>
</dbReference>
<dbReference type="PANTHER" id="PTHR23023">
    <property type="entry name" value="DIMETHYLANILINE MONOOXYGENASE"/>
    <property type="match status" value="1"/>
</dbReference>
<evidence type="ECO:0000313" key="8">
    <source>
        <dbReference type="EMBL" id="MDR6533011.1"/>
    </source>
</evidence>
<dbReference type="SUPFAM" id="SSF51905">
    <property type="entry name" value="FAD/NAD(P)-binding domain"/>
    <property type="match status" value="3"/>
</dbReference>